<protein>
    <submittedName>
        <fullName evidence="1">Uncharacterized protein</fullName>
    </submittedName>
</protein>
<dbReference type="Proteomes" id="UP000327044">
    <property type="component" value="Unassembled WGS sequence"/>
</dbReference>
<organism evidence="1 2">
    <name type="scientific">Photinus pyralis</name>
    <name type="common">Common eastern firefly</name>
    <name type="synonym">Lampyris pyralis</name>
    <dbReference type="NCBI Taxonomy" id="7054"/>
    <lineage>
        <taxon>Eukaryota</taxon>
        <taxon>Metazoa</taxon>
        <taxon>Ecdysozoa</taxon>
        <taxon>Arthropoda</taxon>
        <taxon>Hexapoda</taxon>
        <taxon>Insecta</taxon>
        <taxon>Pterygota</taxon>
        <taxon>Neoptera</taxon>
        <taxon>Endopterygota</taxon>
        <taxon>Coleoptera</taxon>
        <taxon>Polyphaga</taxon>
        <taxon>Elateriformia</taxon>
        <taxon>Elateroidea</taxon>
        <taxon>Lampyridae</taxon>
        <taxon>Lampyrinae</taxon>
        <taxon>Photinus</taxon>
    </lineage>
</organism>
<dbReference type="EMBL" id="VVIM01000001">
    <property type="protein sequence ID" value="KAB0804680.1"/>
    <property type="molecule type" value="Genomic_DNA"/>
</dbReference>
<dbReference type="AlphaFoldDB" id="A0A5N4B5P5"/>
<accession>A0A5N4B5P5</accession>
<evidence type="ECO:0000313" key="1">
    <source>
        <dbReference type="EMBL" id="KAB0804680.1"/>
    </source>
</evidence>
<sequence>MENADVEFRFVDSYRFMSESLDNLASYLKFDDFKILRSTLSHLNDEQLKLLTKKGVYPMNIWIVGKNLMKPIYRKSKVKLELLTDVDMMLFVEKGIRGGITQCCTKYSKANNKYLNGKN</sequence>
<name>A0A5N4B5P5_PHOPY</name>
<proteinExistence type="predicted"/>
<gene>
    <name evidence="1" type="ORF">PPYR_01650</name>
</gene>
<comment type="caution">
    <text evidence="1">The sequence shown here is derived from an EMBL/GenBank/DDBJ whole genome shotgun (WGS) entry which is preliminary data.</text>
</comment>
<dbReference type="InParanoid" id="A0A5N4B5P5"/>
<dbReference type="PANTHER" id="PTHR31511">
    <property type="entry name" value="PROTEIN CBG23764"/>
    <property type="match status" value="1"/>
</dbReference>
<reference evidence="1 2" key="1">
    <citation type="journal article" date="2018" name="Elife">
        <title>Firefly genomes illuminate parallel origins of bioluminescence in beetles.</title>
        <authorList>
            <person name="Fallon T.R."/>
            <person name="Lower S.E."/>
            <person name="Chang C.H."/>
            <person name="Bessho-Uehara M."/>
            <person name="Martin G.J."/>
            <person name="Bewick A.J."/>
            <person name="Behringer M."/>
            <person name="Debat H.J."/>
            <person name="Wong I."/>
            <person name="Day J.C."/>
            <person name="Suvorov A."/>
            <person name="Silva C.J."/>
            <person name="Stanger-Hall K.F."/>
            <person name="Hall D.W."/>
            <person name="Schmitz R.J."/>
            <person name="Nelson D.R."/>
            <person name="Lewis S.M."/>
            <person name="Shigenobu S."/>
            <person name="Bybee S.M."/>
            <person name="Larracuente A.M."/>
            <person name="Oba Y."/>
            <person name="Weng J.K."/>
        </authorList>
    </citation>
    <scope>NUCLEOTIDE SEQUENCE [LARGE SCALE GENOMIC DNA]</scope>
    <source>
        <strain evidence="1">1611_PpyrPB1</strain>
        <tissue evidence="1">Whole body</tissue>
    </source>
</reference>
<dbReference type="PANTHER" id="PTHR31511:SF12">
    <property type="entry name" value="RHO TERMINATION FACTOR N-TERMINAL DOMAIN-CONTAINING PROTEIN"/>
    <property type="match status" value="1"/>
</dbReference>
<evidence type="ECO:0000313" key="2">
    <source>
        <dbReference type="Proteomes" id="UP000327044"/>
    </source>
</evidence>
<keyword evidence="2" id="KW-1185">Reference proteome</keyword>